<name>A0A915L8U5_ROMCU</name>
<evidence type="ECO:0000313" key="2">
    <source>
        <dbReference type="WBParaSite" id="nRc.2.0.1.t46171-RA"/>
    </source>
</evidence>
<reference evidence="2" key="1">
    <citation type="submission" date="2022-11" db="UniProtKB">
        <authorList>
            <consortium name="WormBaseParasite"/>
        </authorList>
    </citation>
    <scope>IDENTIFICATION</scope>
</reference>
<protein>
    <submittedName>
        <fullName evidence="2">Uncharacterized protein</fullName>
    </submittedName>
</protein>
<dbReference type="Proteomes" id="UP000887565">
    <property type="component" value="Unplaced"/>
</dbReference>
<accession>A0A915L8U5</accession>
<keyword evidence="1" id="KW-1185">Reference proteome</keyword>
<dbReference type="WBParaSite" id="nRc.2.0.1.t46171-RA">
    <property type="protein sequence ID" value="nRc.2.0.1.t46171-RA"/>
    <property type="gene ID" value="nRc.2.0.1.g46171"/>
</dbReference>
<dbReference type="AlphaFoldDB" id="A0A915L8U5"/>
<proteinExistence type="predicted"/>
<organism evidence="1 2">
    <name type="scientific">Romanomermis culicivorax</name>
    <name type="common">Nematode worm</name>
    <dbReference type="NCBI Taxonomy" id="13658"/>
    <lineage>
        <taxon>Eukaryota</taxon>
        <taxon>Metazoa</taxon>
        <taxon>Ecdysozoa</taxon>
        <taxon>Nematoda</taxon>
        <taxon>Enoplea</taxon>
        <taxon>Dorylaimia</taxon>
        <taxon>Mermithida</taxon>
        <taxon>Mermithoidea</taxon>
        <taxon>Mermithidae</taxon>
        <taxon>Romanomermis</taxon>
    </lineage>
</organism>
<evidence type="ECO:0000313" key="1">
    <source>
        <dbReference type="Proteomes" id="UP000887565"/>
    </source>
</evidence>
<sequence>MSFQDGRTTCLATRLNTQAYMTNDACKYANELAAESERLVSKNDDKSLYPRLLSSEKHYFYDSLEMALFDLANTGEGPMVARSTAKNCAMIPNQEDRERWRKKEMANCLYPRKVYENMIKNSIKTCKKVEKDLNDYANSLMKFGAHNDQEKIGDTERK</sequence>